<dbReference type="EMBL" id="JAQLUK010000002">
    <property type="protein sequence ID" value="MDB2291227.1"/>
    <property type="molecule type" value="Genomic_DNA"/>
</dbReference>
<keyword evidence="2" id="KW-1185">Reference proteome</keyword>
<organism evidence="1 2">
    <name type="scientific">Halorubrum ezzemoulense</name>
    <name type="common">Halorubrum chaoviator</name>
    <dbReference type="NCBI Taxonomy" id="337243"/>
    <lineage>
        <taxon>Archaea</taxon>
        <taxon>Methanobacteriati</taxon>
        <taxon>Methanobacteriota</taxon>
        <taxon>Stenosarchaea group</taxon>
        <taxon>Halobacteria</taxon>
        <taxon>Halobacteriales</taxon>
        <taxon>Haloferacaceae</taxon>
        <taxon>Halorubrum</taxon>
    </lineage>
</organism>
<reference evidence="1 2" key="1">
    <citation type="submission" date="2023-01" db="EMBL/GenBank/DDBJ databases">
        <title>Halorubrum ezzemoulense from Santa Pola, Spain.</title>
        <authorList>
            <person name="Feng Y."/>
            <person name="Louyakis A.S."/>
            <person name="Gogarten J.P."/>
        </authorList>
    </citation>
    <scope>NUCLEOTIDE SEQUENCE [LARGE SCALE GENOMIC DNA]</scope>
    <source>
        <strain evidence="1 2">AMM015</strain>
    </source>
</reference>
<sequence length="207" mass="23303">MWSDPRAAGNPQATVDAKGNHFEITGGQLSLGETVSETWFAANDLNVDLQELEPRHKQQIQRMWLIDRGHDVDPSDPSLGAEVGHYADSTVNMEVVSNFDQFKNHLADTCLQQLEAPGYVRSRVLHLIHSREIVEFNQYGGINGAIVGLTMEALAEFYSLRTVAEIKDTPWWPEIRSLADEFGIIGATGRQFRQLIDHVEENYELPD</sequence>
<dbReference type="RefSeq" id="WP_271941954.1">
    <property type="nucleotide sequence ID" value="NZ_JAQLTZ010000001.1"/>
</dbReference>
<evidence type="ECO:0000313" key="2">
    <source>
        <dbReference type="Proteomes" id="UP001210528"/>
    </source>
</evidence>
<dbReference type="Proteomes" id="UP001210528">
    <property type="component" value="Unassembled WGS sequence"/>
</dbReference>
<evidence type="ECO:0000313" key="1">
    <source>
        <dbReference type="EMBL" id="MDB2291227.1"/>
    </source>
</evidence>
<protein>
    <submittedName>
        <fullName evidence="1">Uncharacterized protein</fullName>
    </submittedName>
</protein>
<name>A0ABT4YZ97_HALEZ</name>
<comment type="caution">
    <text evidence="1">The sequence shown here is derived from an EMBL/GenBank/DDBJ whole genome shotgun (WGS) entry which is preliminary data.</text>
</comment>
<gene>
    <name evidence="1" type="ORF">PM085_02840</name>
</gene>
<accession>A0ABT4YZ97</accession>
<proteinExistence type="predicted"/>